<dbReference type="EMBL" id="SSTD01010133">
    <property type="protein sequence ID" value="TYK12353.1"/>
    <property type="molecule type" value="Genomic_DNA"/>
</dbReference>
<dbReference type="AlphaFoldDB" id="A0A5D3CKA9"/>
<evidence type="ECO:0000256" key="14">
    <source>
        <dbReference type="ARBA" id="ARBA00023264"/>
    </source>
</evidence>
<evidence type="ECO:0000313" key="17">
    <source>
        <dbReference type="EMBL" id="KAA0054317.1"/>
    </source>
</evidence>
<evidence type="ECO:0000256" key="13">
    <source>
        <dbReference type="ARBA" id="ARBA00023209"/>
    </source>
</evidence>
<comment type="pathway">
    <text evidence="2 15">Phospholipid metabolism; CDP-diacylglycerol biosynthesis; CDP-diacylglycerol from sn-glycerol 3-phosphate: step 3/3.</text>
</comment>
<dbReference type="GO" id="GO:0004605">
    <property type="term" value="F:phosphatidate cytidylyltransferase activity"/>
    <property type="evidence" value="ECO:0007669"/>
    <property type="project" value="UniProtKB-EC"/>
</dbReference>
<evidence type="ECO:0000256" key="8">
    <source>
        <dbReference type="ARBA" id="ARBA00022692"/>
    </source>
</evidence>
<dbReference type="PANTHER" id="PTHR13773:SF31">
    <property type="entry name" value="PHOSPHATIDATE CYTIDYLYLTRANSFERASE 2"/>
    <property type="match status" value="1"/>
</dbReference>
<keyword evidence="7 15" id="KW-0808">Transferase</keyword>
<dbReference type="EC" id="2.7.7.41" evidence="5 15"/>
<proteinExistence type="inferred from homology"/>
<evidence type="ECO:0000256" key="11">
    <source>
        <dbReference type="ARBA" id="ARBA00023098"/>
    </source>
</evidence>
<evidence type="ECO:0000256" key="5">
    <source>
        <dbReference type="ARBA" id="ARBA00012487"/>
    </source>
</evidence>
<evidence type="ECO:0000313" key="19">
    <source>
        <dbReference type="Proteomes" id="UP000321393"/>
    </source>
</evidence>
<comment type="similarity">
    <text evidence="4 15">Belongs to the CDS family.</text>
</comment>
<name>A0A5D3CKA9_CUCMM</name>
<keyword evidence="13" id="KW-0594">Phospholipid biosynthesis</keyword>
<feature type="transmembrane region" description="Helical" evidence="16">
    <location>
        <begin position="21"/>
        <end position="43"/>
    </location>
</feature>
<dbReference type="Pfam" id="PF01148">
    <property type="entry name" value="CTP_transf_1"/>
    <property type="match status" value="1"/>
</dbReference>
<comment type="caution">
    <text evidence="18">The sequence shown here is derived from an EMBL/GenBank/DDBJ whole genome shotgun (WGS) entry which is preliminary data.</text>
</comment>
<dbReference type="STRING" id="1194695.A0A5D3CKA9"/>
<accession>A0A5D3CKA9</accession>
<evidence type="ECO:0000256" key="10">
    <source>
        <dbReference type="ARBA" id="ARBA00022989"/>
    </source>
</evidence>
<comment type="subcellular location">
    <subcellularLocation>
        <location evidence="1">Membrane</location>
        <topology evidence="1">Multi-pass membrane protein</topology>
    </subcellularLocation>
</comment>
<keyword evidence="9 15" id="KW-0548">Nucleotidyltransferase</keyword>
<dbReference type="GO" id="GO:0016024">
    <property type="term" value="P:CDP-diacylglycerol biosynthetic process"/>
    <property type="evidence" value="ECO:0007669"/>
    <property type="project" value="UniProtKB-UniPathway"/>
</dbReference>
<evidence type="ECO:0000256" key="9">
    <source>
        <dbReference type="ARBA" id="ARBA00022695"/>
    </source>
</evidence>
<evidence type="ECO:0000313" key="18">
    <source>
        <dbReference type="EMBL" id="TYK12353.1"/>
    </source>
</evidence>
<evidence type="ECO:0000256" key="15">
    <source>
        <dbReference type="RuleBase" id="RU003938"/>
    </source>
</evidence>
<dbReference type="Proteomes" id="UP000321947">
    <property type="component" value="Unassembled WGS sequence"/>
</dbReference>
<comment type="catalytic activity">
    <reaction evidence="15">
        <text>a 1,2-diacyl-sn-glycero-3-phosphate + CTP + H(+) = a CDP-1,2-diacyl-sn-glycerol + diphosphate</text>
        <dbReference type="Rhea" id="RHEA:16229"/>
        <dbReference type="ChEBI" id="CHEBI:15378"/>
        <dbReference type="ChEBI" id="CHEBI:33019"/>
        <dbReference type="ChEBI" id="CHEBI:37563"/>
        <dbReference type="ChEBI" id="CHEBI:58332"/>
        <dbReference type="ChEBI" id="CHEBI:58608"/>
        <dbReference type="EC" id="2.7.7.41"/>
    </reaction>
</comment>
<dbReference type="OrthoDB" id="10260889at2759"/>
<gene>
    <name evidence="18" type="ORF">E5676_scaffold302G001300</name>
    <name evidence="17" type="ORF">E6C27_scaffold24G00390</name>
</gene>
<evidence type="ECO:0000313" key="20">
    <source>
        <dbReference type="Proteomes" id="UP000321947"/>
    </source>
</evidence>
<evidence type="ECO:0000256" key="6">
    <source>
        <dbReference type="ARBA" id="ARBA00022516"/>
    </source>
</evidence>
<dbReference type="InterPro" id="IPR016720">
    <property type="entry name" value="PC_Trfase_euk"/>
</dbReference>
<evidence type="ECO:0000256" key="1">
    <source>
        <dbReference type="ARBA" id="ARBA00004141"/>
    </source>
</evidence>
<keyword evidence="14" id="KW-1208">Phospholipid metabolism</keyword>
<organism evidence="18 20">
    <name type="scientific">Cucumis melo var. makuwa</name>
    <name type="common">Oriental melon</name>
    <dbReference type="NCBI Taxonomy" id="1194695"/>
    <lineage>
        <taxon>Eukaryota</taxon>
        <taxon>Viridiplantae</taxon>
        <taxon>Streptophyta</taxon>
        <taxon>Embryophyta</taxon>
        <taxon>Tracheophyta</taxon>
        <taxon>Spermatophyta</taxon>
        <taxon>Magnoliopsida</taxon>
        <taxon>eudicotyledons</taxon>
        <taxon>Gunneridae</taxon>
        <taxon>Pentapetalae</taxon>
        <taxon>rosids</taxon>
        <taxon>fabids</taxon>
        <taxon>Cucurbitales</taxon>
        <taxon>Cucurbitaceae</taxon>
        <taxon>Benincaseae</taxon>
        <taxon>Cucumis</taxon>
    </lineage>
</organism>
<evidence type="ECO:0000256" key="16">
    <source>
        <dbReference type="SAM" id="Phobius"/>
    </source>
</evidence>
<sequence length="128" mass="14612">MDPSAQHSRKFPWKDVTILRVQWHAICLGLFASIIAPFGGFFASGFKRAFKIKDFGDSIPGHGGITDRMDCQMVMAVFSYIYHQSFVVSQSITVESIIDQVLMNLTFEEQQLLFTKLGQMLQDRLFLQ</sequence>
<reference evidence="19 20" key="1">
    <citation type="submission" date="2019-08" db="EMBL/GenBank/DDBJ databases">
        <title>Draft genome sequences of two oriental melons (Cucumis melo L. var makuwa).</title>
        <authorList>
            <person name="Kwon S.-Y."/>
        </authorList>
    </citation>
    <scope>NUCLEOTIDE SEQUENCE [LARGE SCALE GENOMIC DNA]</scope>
    <source>
        <strain evidence="20">cv. Chang Bougi</strain>
        <strain evidence="19">cv. SW 3</strain>
        <tissue evidence="18">Leaf</tissue>
    </source>
</reference>
<keyword evidence="11" id="KW-0443">Lipid metabolism</keyword>
<dbReference type="UniPathway" id="UPA00557">
    <property type="reaction ID" value="UER00614"/>
</dbReference>
<keyword evidence="8 15" id="KW-0812">Transmembrane</keyword>
<dbReference type="GO" id="GO:0005789">
    <property type="term" value="C:endoplasmic reticulum membrane"/>
    <property type="evidence" value="ECO:0007669"/>
    <property type="project" value="TreeGrafter"/>
</dbReference>
<protein>
    <recommendedName>
        <fullName evidence="5 15">Phosphatidate cytidylyltransferase</fullName>
        <ecNumber evidence="5 15">2.7.7.41</ecNumber>
    </recommendedName>
</protein>
<dbReference type="Proteomes" id="UP000321393">
    <property type="component" value="Unassembled WGS sequence"/>
</dbReference>
<keyword evidence="10 16" id="KW-1133">Transmembrane helix</keyword>
<comment type="pathway">
    <text evidence="3">Lipid metabolism.</text>
</comment>
<keyword evidence="12 16" id="KW-0472">Membrane</keyword>
<evidence type="ECO:0000256" key="4">
    <source>
        <dbReference type="ARBA" id="ARBA00010185"/>
    </source>
</evidence>
<evidence type="ECO:0000256" key="3">
    <source>
        <dbReference type="ARBA" id="ARBA00005189"/>
    </source>
</evidence>
<evidence type="ECO:0000256" key="7">
    <source>
        <dbReference type="ARBA" id="ARBA00022679"/>
    </source>
</evidence>
<evidence type="ECO:0000256" key="12">
    <source>
        <dbReference type="ARBA" id="ARBA00023136"/>
    </source>
</evidence>
<dbReference type="PANTHER" id="PTHR13773">
    <property type="entry name" value="PHOSPHATIDATE CYTIDYLYLTRANSFERASE"/>
    <property type="match status" value="1"/>
</dbReference>
<keyword evidence="6" id="KW-0444">Lipid biosynthesis</keyword>
<dbReference type="EMBL" id="SSTE01008830">
    <property type="protein sequence ID" value="KAA0054317.1"/>
    <property type="molecule type" value="Genomic_DNA"/>
</dbReference>
<evidence type="ECO:0000256" key="2">
    <source>
        <dbReference type="ARBA" id="ARBA00005119"/>
    </source>
</evidence>
<dbReference type="InterPro" id="IPR000374">
    <property type="entry name" value="PC_trans"/>
</dbReference>
<dbReference type="PROSITE" id="PS01315">
    <property type="entry name" value="CDS"/>
    <property type="match status" value="1"/>
</dbReference>